<dbReference type="EMBL" id="BMAO01014443">
    <property type="protein sequence ID" value="GFQ95074.1"/>
    <property type="molecule type" value="Genomic_DNA"/>
</dbReference>
<proteinExistence type="predicted"/>
<evidence type="ECO:0000313" key="3">
    <source>
        <dbReference type="Proteomes" id="UP000887116"/>
    </source>
</evidence>
<dbReference type="Proteomes" id="UP000887116">
    <property type="component" value="Unassembled WGS sequence"/>
</dbReference>
<evidence type="ECO:0000313" key="2">
    <source>
        <dbReference type="EMBL" id="GFQ95074.1"/>
    </source>
</evidence>
<keyword evidence="3" id="KW-1185">Reference proteome</keyword>
<protein>
    <submittedName>
        <fullName evidence="2">Uncharacterized protein</fullName>
    </submittedName>
</protein>
<reference evidence="2" key="1">
    <citation type="submission" date="2020-07" db="EMBL/GenBank/DDBJ databases">
        <title>Multicomponent nature underlies the extraordinary mechanical properties of spider dragline silk.</title>
        <authorList>
            <person name="Kono N."/>
            <person name="Nakamura H."/>
            <person name="Mori M."/>
            <person name="Yoshida Y."/>
            <person name="Ohtoshi R."/>
            <person name="Malay A.D."/>
            <person name="Moran D.A.P."/>
            <person name="Tomita M."/>
            <person name="Numata K."/>
            <person name="Arakawa K."/>
        </authorList>
    </citation>
    <scope>NUCLEOTIDE SEQUENCE</scope>
</reference>
<sequence>MRGSGNGADHVWNLAVGPEYIERRTRQRADQNRLDRKKPDEAERRPRFEKAGDEKISVGGKKTAGRWILQSVDVFLIYSFL</sequence>
<evidence type="ECO:0000256" key="1">
    <source>
        <dbReference type="SAM" id="MobiDB-lite"/>
    </source>
</evidence>
<gene>
    <name evidence="2" type="ORF">TNCT_442891</name>
</gene>
<dbReference type="AlphaFoldDB" id="A0A8X6L3G5"/>
<name>A0A8X6L3G5_TRICU</name>
<comment type="caution">
    <text evidence="2">The sequence shown here is derived from an EMBL/GenBank/DDBJ whole genome shotgun (WGS) entry which is preliminary data.</text>
</comment>
<organism evidence="2 3">
    <name type="scientific">Trichonephila clavata</name>
    <name type="common">Joro spider</name>
    <name type="synonym">Nephila clavata</name>
    <dbReference type="NCBI Taxonomy" id="2740835"/>
    <lineage>
        <taxon>Eukaryota</taxon>
        <taxon>Metazoa</taxon>
        <taxon>Ecdysozoa</taxon>
        <taxon>Arthropoda</taxon>
        <taxon>Chelicerata</taxon>
        <taxon>Arachnida</taxon>
        <taxon>Araneae</taxon>
        <taxon>Araneomorphae</taxon>
        <taxon>Entelegynae</taxon>
        <taxon>Araneoidea</taxon>
        <taxon>Nephilidae</taxon>
        <taxon>Trichonephila</taxon>
    </lineage>
</organism>
<accession>A0A8X6L3G5</accession>
<feature type="region of interest" description="Disordered" evidence="1">
    <location>
        <begin position="25"/>
        <end position="56"/>
    </location>
</feature>